<dbReference type="Pfam" id="PF22923">
    <property type="entry name" value="KIF2A-like_1st"/>
    <property type="match status" value="1"/>
</dbReference>
<dbReference type="PANTHER" id="PTHR47971">
    <property type="entry name" value="KINESIN-RELATED PROTEIN 6"/>
    <property type="match status" value="1"/>
</dbReference>
<evidence type="ECO:0000256" key="13">
    <source>
        <dbReference type="ARBA" id="ARBA00061030"/>
    </source>
</evidence>
<evidence type="ECO:0000256" key="8">
    <source>
        <dbReference type="ARBA" id="ARBA00022840"/>
    </source>
</evidence>
<evidence type="ECO:0000313" key="19">
    <source>
        <dbReference type="EMBL" id="MDE46245.1"/>
    </source>
</evidence>
<sequence>MAVRLEPGLRVDIQRTNGVIHSASITEIDWQGQSVTVEWSEQGDVKGKEVEFDTLFQLNKHIDLSSAMPNNHPTNSNATAANNNNHQPRSKMPPPAPPTSSHRSTRIAAMAASSRASTSSNNTTQYINNSLLNGAAATSNGNLHKQPSVSSKKGSLRLRPSNARQTVVNNGTVTGYETQQSSASNLTTTGVSRISTLAQQQQQLKQQQSAEAVANRRKSNAVKEVGKIAKQREERRAKQEAQKLEKIELMSNVEPGTPNWEFLGMIKEYREQLTYKPITANDEVVDHTICVAVRKRPINKREASRKDVDVVTVPSRDLTIVHEPKQKVDLTRYLENHIFRFDYAFDETATNELVYKYTARPLVQTVFDGGMATCFAYGQTGSGKTHTMGGDFNGKTQDSTKGIYALVARDVFKMLRSPKYRGENLVVHASFFEIYSGKVFDLLNDKAKLRVLEDAQQQVRVVGLREELVESVEDVLNLINTGNNIRTSGQTSANNHSSRSHAVFQIILKHNNRQQTVKGKFSLIDLAGNERGADTSSANRQTRMEGAEINKSLLALKECIRALGRRGAHLPFRASKLTQVLRDSFIGENSRTCMIAMISPGMQSCEHSLNTLRYADRVKELGTEGPELKSDENGENDAMSPEDDLALLHNSNSAEISQDMHTFHEAISHLQDMEDEISDIHKNLVEHDNIVWHNRCKELLNMANEVDYDVDQYAQQLDELLSEKLEGLASLKEKVVNFRAQLREEELMSKKMVK</sequence>
<keyword evidence="9 16" id="KW-0175">Coiled coil</keyword>
<dbReference type="GO" id="GO:0007018">
    <property type="term" value="P:microtubule-based movement"/>
    <property type="evidence" value="ECO:0007669"/>
    <property type="project" value="InterPro"/>
</dbReference>
<dbReference type="GO" id="GO:0008017">
    <property type="term" value="F:microtubule binding"/>
    <property type="evidence" value="ECO:0007669"/>
    <property type="project" value="InterPro"/>
</dbReference>
<protein>
    <recommendedName>
        <fullName evidence="15">Kinesin-like protein</fullName>
    </recommendedName>
</protein>
<evidence type="ECO:0000256" key="12">
    <source>
        <dbReference type="ARBA" id="ARBA00023306"/>
    </source>
</evidence>
<dbReference type="PROSITE" id="PS00411">
    <property type="entry name" value="KINESIN_MOTOR_1"/>
    <property type="match status" value="1"/>
</dbReference>
<evidence type="ECO:0000256" key="9">
    <source>
        <dbReference type="ARBA" id="ARBA00023054"/>
    </source>
</evidence>
<comment type="subcellular location">
    <subcellularLocation>
        <location evidence="1">Cytoplasm</location>
        <location evidence="1">Cytoskeleton</location>
        <location evidence="1">Spindle pole</location>
    </subcellularLocation>
</comment>
<evidence type="ECO:0000256" key="14">
    <source>
        <dbReference type="PROSITE-ProRule" id="PRU00283"/>
    </source>
</evidence>
<keyword evidence="2" id="KW-0963">Cytoplasm</keyword>
<keyword evidence="3" id="KW-0132">Cell division</keyword>
<feature type="region of interest" description="Disordered" evidence="17">
    <location>
        <begin position="65"/>
        <end position="125"/>
    </location>
</feature>
<feature type="coiled-coil region" evidence="16">
    <location>
        <begin position="197"/>
        <end position="250"/>
    </location>
</feature>
<dbReference type="InterPro" id="IPR036961">
    <property type="entry name" value="Kinesin_motor_dom_sf"/>
</dbReference>
<feature type="domain" description="Kinesin motor" evidence="18">
    <location>
        <begin position="288"/>
        <end position="621"/>
    </location>
</feature>
<dbReference type="GO" id="GO:0005828">
    <property type="term" value="C:kinetochore microtubule"/>
    <property type="evidence" value="ECO:0007669"/>
    <property type="project" value="UniProtKB-ARBA"/>
</dbReference>
<feature type="compositionally biased region" description="Low complexity" evidence="17">
    <location>
        <begin position="69"/>
        <end position="86"/>
    </location>
</feature>
<dbReference type="PRINTS" id="PR00380">
    <property type="entry name" value="KINESINHEAVY"/>
</dbReference>
<dbReference type="Pfam" id="PF00225">
    <property type="entry name" value="Kinesin"/>
    <property type="match status" value="1"/>
</dbReference>
<dbReference type="GO" id="GO:0007059">
    <property type="term" value="P:chromosome segregation"/>
    <property type="evidence" value="ECO:0007669"/>
    <property type="project" value="UniProtKB-KW"/>
</dbReference>
<evidence type="ECO:0000256" key="5">
    <source>
        <dbReference type="ARBA" id="ARBA00022741"/>
    </source>
</evidence>
<keyword evidence="11" id="KW-0206">Cytoskeleton</keyword>
<dbReference type="AlphaFoldDB" id="A0A6G1S6W1"/>
<evidence type="ECO:0000256" key="2">
    <source>
        <dbReference type="ARBA" id="ARBA00022490"/>
    </source>
</evidence>
<dbReference type="InterPro" id="IPR027417">
    <property type="entry name" value="P-loop_NTPase"/>
</dbReference>
<name>A0A6G1S6W1_9ACAR</name>
<comment type="similarity">
    <text evidence="13">Belongs to the TRAFAC class myosin-kinesin ATPase superfamily. Kinesin family. KIN-13 subfamily.</text>
</comment>
<evidence type="ECO:0000256" key="17">
    <source>
        <dbReference type="SAM" id="MobiDB-lite"/>
    </source>
</evidence>
<evidence type="ECO:0000259" key="18">
    <source>
        <dbReference type="PROSITE" id="PS50067"/>
    </source>
</evidence>
<evidence type="ECO:0000256" key="1">
    <source>
        <dbReference type="ARBA" id="ARBA00004647"/>
    </source>
</evidence>
<feature type="coiled-coil region" evidence="16">
    <location>
        <begin position="714"/>
        <end position="748"/>
    </location>
</feature>
<keyword evidence="4 15" id="KW-0493">Microtubule</keyword>
<feature type="region of interest" description="Disordered" evidence="17">
    <location>
        <begin position="137"/>
        <end position="162"/>
    </location>
</feature>
<evidence type="ECO:0000256" key="15">
    <source>
        <dbReference type="RuleBase" id="RU000394"/>
    </source>
</evidence>
<dbReference type="SUPFAM" id="SSF52540">
    <property type="entry name" value="P-loop containing nucleoside triphosphate hydrolases"/>
    <property type="match status" value="1"/>
</dbReference>
<keyword evidence="5 14" id="KW-0547">Nucleotide-binding</keyword>
<dbReference type="PANTHER" id="PTHR47971:SF8">
    <property type="entry name" value="KINESIN-LIKE PROTEIN"/>
    <property type="match status" value="1"/>
</dbReference>
<dbReference type="PROSITE" id="PS50067">
    <property type="entry name" value="KINESIN_MOTOR_2"/>
    <property type="match status" value="1"/>
</dbReference>
<evidence type="ECO:0000256" key="4">
    <source>
        <dbReference type="ARBA" id="ARBA00022701"/>
    </source>
</evidence>
<evidence type="ECO:0000256" key="10">
    <source>
        <dbReference type="ARBA" id="ARBA00023175"/>
    </source>
</evidence>
<evidence type="ECO:0000256" key="3">
    <source>
        <dbReference type="ARBA" id="ARBA00022618"/>
    </source>
</evidence>
<feature type="compositionally biased region" description="Low complexity" evidence="17">
    <location>
        <begin position="106"/>
        <end position="124"/>
    </location>
</feature>
<evidence type="ECO:0000256" key="16">
    <source>
        <dbReference type="SAM" id="Coils"/>
    </source>
</evidence>
<keyword evidence="8 14" id="KW-0067">ATP-binding</keyword>
<evidence type="ECO:0000256" key="11">
    <source>
        <dbReference type="ARBA" id="ARBA00023212"/>
    </source>
</evidence>
<dbReference type="SMART" id="SM00129">
    <property type="entry name" value="KISc"/>
    <property type="match status" value="1"/>
</dbReference>
<dbReference type="GO" id="GO:0003777">
    <property type="term" value="F:microtubule motor activity"/>
    <property type="evidence" value="ECO:0007669"/>
    <property type="project" value="InterPro"/>
</dbReference>
<organism evidence="19">
    <name type="scientific">Aceria tosichella</name>
    <name type="common">wheat curl mite</name>
    <dbReference type="NCBI Taxonomy" id="561515"/>
    <lineage>
        <taxon>Eukaryota</taxon>
        <taxon>Metazoa</taxon>
        <taxon>Ecdysozoa</taxon>
        <taxon>Arthropoda</taxon>
        <taxon>Chelicerata</taxon>
        <taxon>Arachnida</taxon>
        <taxon>Acari</taxon>
        <taxon>Acariformes</taxon>
        <taxon>Trombidiformes</taxon>
        <taxon>Prostigmata</taxon>
        <taxon>Eupodina</taxon>
        <taxon>Eriophyoidea</taxon>
        <taxon>Eriophyidae</taxon>
        <taxon>Eriophyinae</taxon>
        <taxon>Aceriini</taxon>
        <taxon>Aceria</taxon>
    </lineage>
</organism>
<evidence type="ECO:0000256" key="7">
    <source>
        <dbReference type="ARBA" id="ARBA00022829"/>
    </source>
</evidence>
<keyword evidence="7" id="KW-0159">Chromosome partition</keyword>
<keyword evidence="12" id="KW-0131">Cell cycle</keyword>
<dbReference type="EMBL" id="GGYP01001474">
    <property type="protein sequence ID" value="MDE46245.1"/>
    <property type="molecule type" value="Transcribed_RNA"/>
</dbReference>
<dbReference type="Gene3D" id="3.40.850.10">
    <property type="entry name" value="Kinesin motor domain"/>
    <property type="match status" value="1"/>
</dbReference>
<reference evidence="19" key="1">
    <citation type="submission" date="2018-10" db="EMBL/GenBank/DDBJ databases">
        <title>Transcriptome assembly of Aceria tosichella (Wheat curl mite) Type 2.</title>
        <authorList>
            <person name="Scully E.D."/>
            <person name="Geib S.M."/>
            <person name="Palmer N.A."/>
            <person name="Gupta A.K."/>
            <person name="Sarath G."/>
            <person name="Tatineni S."/>
        </authorList>
    </citation>
    <scope>NUCLEOTIDE SEQUENCE</scope>
    <source>
        <strain evidence="19">LincolnNE</strain>
    </source>
</reference>
<feature type="compositionally biased region" description="Polar residues" evidence="17">
    <location>
        <begin position="137"/>
        <end position="153"/>
    </location>
</feature>
<accession>A0A6G1S6W1</accession>
<dbReference type="InterPro" id="IPR019821">
    <property type="entry name" value="Kinesin_motor_CS"/>
</dbReference>
<dbReference type="InterPro" id="IPR027640">
    <property type="entry name" value="Kinesin-like_fam"/>
</dbReference>
<dbReference type="GO" id="GO:0007019">
    <property type="term" value="P:microtubule depolymerization"/>
    <property type="evidence" value="ECO:0007669"/>
    <property type="project" value="TreeGrafter"/>
</dbReference>
<dbReference type="GO" id="GO:0000922">
    <property type="term" value="C:spindle pole"/>
    <property type="evidence" value="ECO:0007669"/>
    <property type="project" value="UniProtKB-SubCell"/>
</dbReference>
<dbReference type="GO" id="GO:0005524">
    <property type="term" value="F:ATP binding"/>
    <property type="evidence" value="ECO:0007669"/>
    <property type="project" value="UniProtKB-UniRule"/>
</dbReference>
<dbReference type="InterPro" id="IPR001752">
    <property type="entry name" value="Kinesin_motor_dom"/>
</dbReference>
<proteinExistence type="inferred from homology"/>
<keyword evidence="10 14" id="KW-0505">Motor protein</keyword>
<evidence type="ECO:0000256" key="6">
    <source>
        <dbReference type="ARBA" id="ARBA00022776"/>
    </source>
</evidence>
<dbReference type="FunFam" id="3.40.850.10:FF:000012">
    <property type="entry name" value="Kinesin-like protein"/>
    <property type="match status" value="1"/>
</dbReference>
<feature type="binding site" evidence="14">
    <location>
        <begin position="378"/>
        <end position="385"/>
    </location>
    <ligand>
        <name>ATP</name>
        <dbReference type="ChEBI" id="CHEBI:30616"/>
    </ligand>
</feature>
<dbReference type="GO" id="GO:0051301">
    <property type="term" value="P:cell division"/>
    <property type="evidence" value="ECO:0007669"/>
    <property type="project" value="UniProtKB-KW"/>
</dbReference>
<dbReference type="InterPro" id="IPR054473">
    <property type="entry name" value="KIF2A-like_N"/>
</dbReference>
<keyword evidence="6" id="KW-0498">Mitosis</keyword>
<dbReference type="CDD" id="cd01367">
    <property type="entry name" value="KISc_KIF2_like"/>
    <property type="match status" value="1"/>
</dbReference>
<gene>
    <name evidence="19" type="primary">KIF2A</name>
    <name evidence="19" type="ORF">g.10261</name>
</gene>